<dbReference type="SMART" id="SM00317">
    <property type="entry name" value="SET"/>
    <property type="match status" value="1"/>
</dbReference>
<dbReference type="InterPro" id="IPR001214">
    <property type="entry name" value="SET_dom"/>
</dbReference>
<dbReference type="PANTHER" id="PTHR46455">
    <property type="entry name" value="SET AND MYND DOMAIN CONTAINING, ARTHROPOD-SPECIFIC, MEMBER 4, ISOFORM A"/>
    <property type="match status" value="1"/>
</dbReference>
<dbReference type="Pfam" id="PF00856">
    <property type="entry name" value="SET"/>
    <property type="match status" value="1"/>
</dbReference>
<dbReference type="Gene3D" id="2.170.270.10">
    <property type="entry name" value="SET domain"/>
    <property type="match status" value="2"/>
</dbReference>
<accession>A0A195BN68</accession>
<dbReference type="InterPro" id="IPR053010">
    <property type="entry name" value="SET_SmydA-8"/>
</dbReference>
<dbReference type="Gene3D" id="6.10.140.2220">
    <property type="match status" value="2"/>
</dbReference>
<dbReference type="PROSITE" id="PS50280">
    <property type="entry name" value="SET"/>
    <property type="match status" value="1"/>
</dbReference>
<dbReference type="SUPFAM" id="SSF82199">
    <property type="entry name" value="SET domain"/>
    <property type="match status" value="2"/>
</dbReference>
<evidence type="ECO:0000259" key="1">
    <source>
        <dbReference type="PROSITE" id="PS50280"/>
    </source>
</evidence>
<dbReference type="EMBL" id="KQ976440">
    <property type="protein sequence ID" value="KYM86607.1"/>
    <property type="molecule type" value="Genomic_DNA"/>
</dbReference>
<dbReference type="Proteomes" id="UP000078540">
    <property type="component" value="Unassembled WGS sequence"/>
</dbReference>
<sequence>MHSHDGSAENDQLLDVSVHLESQKYIDCVVTTFLIATCRIRKLRNKSHYSSSRNCSGVSASQAYKVLQNEQVGRYMVANRELYAGEEIVTEMPFVIGPKAYTYPLCLSCFTPWPPKPNDKPLCSKCGWSICGQECENASQHKDYECQVFAQANEKFNVDAALDGNSENGVPQLECITPLRLLLESERNVERWNKEVKDMEAHNKTRCQKSQWKSDQINIVDYLRKRLKLDRFSEEYIQTICGILEINTFEVRTAKGFSARGLYPIVAMMNHSCVSNTSHSISPVDYRIRLRTTLKIPAGGELYASYTHSLLPTILRREHLLEGKHFACACPRCSDPTELGTHMSSLKCNKCDNGIVLPLDSLDSESTWKCTHCDFSTNGQAVRKILRIIQAEVDAAEAISGADGADAIYERETVMKKYRLILHPHHAFLSMLRHSLTQMYGRVDEYLLDDLPDVVLEHKVDMCRLLLQILDVVEPGYSRVRGMTLYELHAPLLFLAKGQWNAGVIDEARLKSKMIEAAKILKEAVMILSLESSETSEGQIGLVAKESIIQLEQYLVTAKNIASGEVIIREEPIAVGPMVYKKDCFCFACMRTLPKIGERRQYACSRCKFVPLCSVACEIRINHHTNEECQIFKDNRDLLTENGIDAAGILLALRLWIIKHKNPAMWEKIDCMEAHLDKRIGTSVWRDREVNVVDVIRRLRWPAEIKPPNTELMQKLCGILDVNTFELRSPSALDGFLLRGLYIEATLMAHDCRGNTHLTVDDNFQLTVYASVAIKQNEPILFNYTSSLLGTIDRKDHLREGKYFECECSLCTDPYELQSHLSSVLCPRCKKGFIGVQDTSIVDPYERSRWQCQMCKKTYGGRLIRATLNICRTLIDECEDVDIKKIDSLLKKLSRSLHTNHFLMLSLKQKLLTACRKEITSLNPQKKVVQKMLDTCKEIYDVLDIVEPGIMLYEMHLPIIILANRSYSAREISSTQLTCQLEEAKDLLKKALTMLLLEPLTTPEGKLAKRALEELRTLNQNISDVKSLPLKEPKIHMRRMKEHHKKVK</sequence>
<evidence type="ECO:0000313" key="2">
    <source>
        <dbReference type="EMBL" id="KYM86607.1"/>
    </source>
</evidence>
<dbReference type="GO" id="GO:0008276">
    <property type="term" value="F:protein methyltransferase activity"/>
    <property type="evidence" value="ECO:0007669"/>
    <property type="project" value="UniProtKB-ARBA"/>
</dbReference>
<protein>
    <submittedName>
        <fullName evidence="2">Protein msta, isoform A</fullName>
    </submittedName>
</protein>
<dbReference type="STRING" id="520822.A0A195BN68"/>
<dbReference type="PANTHER" id="PTHR46455:SF7">
    <property type="entry name" value="RE12806P"/>
    <property type="match status" value="1"/>
</dbReference>
<dbReference type="GO" id="GO:0008170">
    <property type="term" value="F:N-methyltransferase activity"/>
    <property type="evidence" value="ECO:0007669"/>
    <property type="project" value="UniProtKB-ARBA"/>
</dbReference>
<dbReference type="InterPro" id="IPR046341">
    <property type="entry name" value="SET_dom_sf"/>
</dbReference>
<proteinExistence type="predicted"/>
<keyword evidence="3" id="KW-1185">Reference proteome</keyword>
<name>A0A195BN68_9HYME</name>
<gene>
    <name evidence="2" type="ORF">ALC53_04068</name>
</gene>
<feature type="domain" description="SET" evidence="1">
    <location>
        <begin position="56"/>
        <end position="307"/>
    </location>
</feature>
<reference evidence="2 3" key="1">
    <citation type="submission" date="2015-09" db="EMBL/GenBank/DDBJ databases">
        <title>Atta colombica WGS genome.</title>
        <authorList>
            <person name="Nygaard S."/>
            <person name="Hu H."/>
            <person name="Boomsma J."/>
            <person name="Zhang G."/>
        </authorList>
    </citation>
    <scope>NUCLEOTIDE SEQUENCE [LARGE SCALE GENOMIC DNA]</scope>
    <source>
        <strain evidence="2">Treedump-2</strain>
        <tissue evidence="2">Whole body</tissue>
    </source>
</reference>
<evidence type="ECO:0000313" key="3">
    <source>
        <dbReference type="Proteomes" id="UP000078540"/>
    </source>
</evidence>
<dbReference type="Gene3D" id="1.10.220.160">
    <property type="match status" value="2"/>
</dbReference>
<dbReference type="AlphaFoldDB" id="A0A195BN68"/>
<dbReference type="GO" id="GO:0008757">
    <property type="term" value="F:S-adenosylmethionine-dependent methyltransferase activity"/>
    <property type="evidence" value="ECO:0007669"/>
    <property type="project" value="UniProtKB-ARBA"/>
</dbReference>
<organism evidence="2 3">
    <name type="scientific">Atta colombica</name>
    <dbReference type="NCBI Taxonomy" id="520822"/>
    <lineage>
        <taxon>Eukaryota</taxon>
        <taxon>Metazoa</taxon>
        <taxon>Ecdysozoa</taxon>
        <taxon>Arthropoda</taxon>
        <taxon>Hexapoda</taxon>
        <taxon>Insecta</taxon>
        <taxon>Pterygota</taxon>
        <taxon>Neoptera</taxon>
        <taxon>Endopterygota</taxon>
        <taxon>Hymenoptera</taxon>
        <taxon>Apocrita</taxon>
        <taxon>Aculeata</taxon>
        <taxon>Formicoidea</taxon>
        <taxon>Formicidae</taxon>
        <taxon>Myrmicinae</taxon>
        <taxon>Atta</taxon>
    </lineage>
</organism>
<dbReference type="CDD" id="cd20071">
    <property type="entry name" value="SET_SMYD"/>
    <property type="match status" value="2"/>
</dbReference>